<keyword evidence="11" id="KW-0732">Signal</keyword>
<keyword evidence="8" id="KW-0325">Glycoprotein</keyword>
<comment type="caution">
    <text evidence="13">The sequence shown here is derived from an EMBL/GenBank/DDBJ whole genome shotgun (WGS) entry which is preliminary data.</text>
</comment>
<evidence type="ECO:0000256" key="1">
    <source>
        <dbReference type="ARBA" id="ARBA00004479"/>
    </source>
</evidence>
<dbReference type="Gene3D" id="3.10.320.10">
    <property type="entry name" value="Class II Histocompatibility Antigen, M Beta Chain, Chain B, domain 1"/>
    <property type="match status" value="1"/>
</dbReference>
<keyword evidence="7" id="KW-1015">Disulfide bond</keyword>
<evidence type="ECO:0000256" key="4">
    <source>
        <dbReference type="ARBA" id="ARBA00022989"/>
    </source>
</evidence>
<dbReference type="Pfam" id="PF07654">
    <property type="entry name" value="C1-set"/>
    <property type="match status" value="1"/>
</dbReference>
<sequence length="270" mass="31325">MRSRFLGLTVVQLIIILQFYMIDCNSPPAVDYVYTIRGECHYMNGTQKVRYLQRHFYNQEEILYFDSDVGYFIPKTELGRPIAESWNKDKDIIEQQKAEVQRFCIYNYGVSENVGITGRRVKPAVKVSLMPRYEDTHSDHHMLVCNVFGFYPSRTEVKWYRNGQEETAQVQSTELLQNGDWTFQVLVMLETEINKEDVFTCEVHHKSLETPIRINWHPKTSDSAKSKMATGIVGFVLGAVFIIAGVLIYMRGQKVQTTFRGPQGEQFLHS</sequence>
<evidence type="ECO:0000259" key="12">
    <source>
        <dbReference type="PROSITE" id="PS50835"/>
    </source>
</evidence>
<dbReference type="PANTHER" id="PTHR19944:SF99">
    <property type="entry name" value="HLA CLASS II HISTOCOMPATIBILITY ANTIGEN, DRB1 BETA CHAIN"/>
    <property type="match status" value="1"/>
</dbReference>
<evidence type="ECO:0000256" key="9">
    <source>
        <dbReference type="ARBA" id="ARBA00023182"/>
    </source>
</evidence>
<name>A0AAV2ZQ45_PYXAD</name>
<gene>
    <name evidence="13" type="ORF">GDO54_017238</name>
</gene>
<dbReference type="AlphaFoldDB" id="A0AAV2ZQ45"/>
<keyword evidence="14" id="KW-1185">Reference proteome</keyword>
<dbReference type="GO" id="GO:0002250">
    <property type="term" value="P:adaptive immune response"/>
    <property type="evidence" value="ECO:0007669"/>
    <property type="project" value="UniProtKB-KW"/>
</dbReference>
<dbReference type="PROSITE" id="PS50835">
    <property type="entry name" value="IG_LIKE"/>
    <property type="match status" value="1"/>
</dbReference>
<dbReference type="SMART" id="SM00921">
    <property type="entry name" value="MHC_II_beta"/>
    <property type="match status" value="1"/>
</dbReference>
<keyword evidence="2 10" id="KW-0812">Transmembrane</keyword>
<feature type="domain" description="Ig-like" evidence="12">
    <location>
        <begin position="123"/>
        <end position="215"/>
    </location>
</feature>
<keyword evidence="6 10" id="KW-0472">Membrane</keyword>
<evidence type="ECO:0000256" key="8">
    <source>
        <dbReference type="ARBA" id="ARBA00023180"/>
    </source>
</evidence>
<protein>
    <recommendedName>
        <fullName evidence="12">Ig-like domain-containing protein</fullName>
    </recommendedName>
</protein>
<dbReference type="GO" id="GO:0042613">
    <property type="term" value="C:MHC class II protein complex"/>
    <property type="evidence" value="ECO:0007669"/>
    <property type="project" value="UniProtKB-KW"/>
</dbReference>
<dbReference type="SUPFAM" id="SSF54452">
    <property type="entry name" value="MHC antigen-recognition domain"/>
    <property type="match status" value="1"/>
</dbReference>
<dbReference type="Pfam" id="PF00969">
    <property type="entry name" value="MHC_II_beta"/>
    <property type="match status" value="1"/>
</dbReference>
<dbReference type="InterPro" id="IPR003006">
    <property type="entry name" value="Ig/MHC_CS"/>
</dbReference>
<dbReference type="InterPro" id="IPR000353">
    <property type="entry name" value="MHC_II_b_N"/>
</dbReference>
<evidence type="ECO:0000313" key="14">
    <source>
        <dbReference type="Proteomes" id="UP001181693"/>
    </source>
</evidence>
<keyword evidence="5" id="KW-1064">Adaptive immunity</keyword>
<dbReference type="Gene3D" id="2.60.40.10">
    <property type="entry name" value="Immunoglobulins"/>
    <property type="match status" value="1"/>
</dbReference>
<evidence type="ECO:0000256" key="11">
    <source>
        <dbReference type="SAM" id="SignalP"/>
    </source>
</evidence>
<evidence type="ECO:0000256" key="10">
    <source>
        <dbReference type="SAM" id="Phobius"/>
    </source>
</evidence>
<dbReference type="PANTHER" id="PTHR19944">
    <property type="entry name" value="MHC CLASS II-RELATED"/>
    <property type="match status" value="1"/>
</dbReference>
<feature type="transmembrane region" description="Helical" evidence="10">
    <location>
        <begin position="228"/>
        <end position="250"/>
    </location>
</feature>
<dbReference type="InterPro" id="IPR050160">
    <property type="entry name" value="MHC/Immunoglobulin"/>
</dbReference>
<feature type="chain" id="PRO_5043461222" description="Ig-like domain-containing protein" evidence="11">
    <location>
        <begin position="25"/>
        <end position="270"/>
    </location>
</feature>
<dbReference type="SMART" id="SM00407">
    <property type="entry name" value="IGc1"/>
    <property type="match status" value="1"/>
</dbReference>
<keyword evidence="9" id="KW-0491">MHC II</keyword>
<keyword evidence="4 10" id="KW-1133">Transmembrane helix</keyword>
<dbReference type="InterPro" id="IPR007110">
    <property type="entry name" value="Ig-like_dom"/>
</dbReference>
<evidence type="ECO:0000256" key="5">
    <source>
        <dbReference type="ARBA" id="ARBA00023130"/>
    </source>
</evidence>
<comment type="subcellular location">
    <subcellularLocation>
        <location evidence="1">Membrane</location>
        <topology evidence="1">Single-pass type I membrane protein</topology>
    </subcellularLocation>
</comment>
<dbReference type="SUPFAM" id="SSF48726">
    <property type="entry name" value="Immunoglobulin"/>
    <property type="match status" value="1"/>
</dbReference>
<reference evidence="13" key="1">
    <citation type="thesis" date="2020" institute="ProQuest LLC" country="789 East Eisenhower Parkway, Ann Arbor, MI, USA">
        <title>Comparative Genomics and Chromosome Evolution.</title>
        <authorList>
            <person name="Mudd A.B."/>
        </authorList>
    </citation>
    <scope>NUCLEOTIDE SEQUENCE</scope>
    <source>
        <strain evidence="13">1538</strain>
        <tissue evidence="13">Blood</tissue>
    </source>
</reference>
<dbReference type="EMBL" id="DYDO01000007">
    <property type="protein sequence ID" value="DBA20461.1"/>
    <property type="molecule type" value="Genomic_DNA"/>
</dbReference>
<evidence type="ECO:0000256" key="3">
    <source>
        <dbReference type="ARBA" id="ARBA00022859"/>
    </source>
</evidence>
<organism evidence="13 14">
    <name type="scientific">Pyxicephalus adspersus</name>
    <name type="common">African bullfrog</name>
    <dbReference type="NCBI Taxonomy" id="30357"/>
    <lineage>
        <taxon>Eukaryota</taxon>
        <taxon>Metazoa</taxon>
        <taxon>Chordata</taxon>
        <taxon>Craniata</taxon>
        <taxon>Vertebrata</taxon>
        <taxon>Euteleostomi</taxon>
        <taxon>Amphibia</taxon>
        <taxon>Batrachia</taxon>
        <taxon>Anura</taxon>
        <taxon>Neobatrachia</taxon>
        <taxon>Ranoidea</taxon>
        <taxon>Pyxicephalidae</taxon>
        <taxon>Pyxicephalinae</taxon>
        <taxon>Pyxicephalus</taxon>
    </lineage>
</organism>
<feature type="signal peptide" evidence="11">
    <location>
        <begin position="1"/>
        <end position="24"/>
    </location>
</feature>
<dbReference type="InterPro" id="IPR003597">
    <property type="entry name" value="Ig_C1-set"/>
</dbReference>
<evidence type="ECO:0000256" key="7">
    <source>
        <dbReference type="ARBA" id="ARBA00023157"/>
    </source>
</evidence>
<evidence type="ECO:0000313" key="13">
    <source>
        <dbReference type="EMBL" id="DBA20461.1"/>
    </source>
</evidence>
<dbReference type="InterPro" id="IPR014745">
    <property type="entry name" value="MHC_II_a/b_N"/>
</dbReference>
<evidence type="ECO:0000256" key="6">
    <source>
        <dbReference type="ARBA" id="ARBA00023136"/>
    </source>
</evidence>
<evidence type="ECO:0000256" key="2">
    <source>
        <dbReference type="ARBA" id="ARBA00022692"/>
    </source>
</evidence>
<proteinExistence type="predicted"/>
<accession>A0AAV2ZQ45</accession>
<dbReference type="InterPro" id="IPR036179">
    <property type="entry name" value="Ig-like_dom_sf"/>
</dbReference>
<dbReference type="InterPro" id="IPR013783">
    <property type="entry name" value="Ig-like_fold"/>
</dbReference>
<dbReference type="InterPro" id="IPR011162">
    <property type="entry name" value="MHC_I/II-like_Ag-recog"/>
</dbReference>
<keyword evidence="3" id="KW-0391">Immunity</keyword>
<dbReference type="FunFam" id="3.10.320.10:FF:000001">
    <property type="entry name" value="HLA class II histocompatibility antigen, DRB1-1 beta chain"/>
    <property type="match status" value="1"/>
</dbReference>
<dbReference type="PROSITE" id="PS00290">
    <property type="entry name" value="IG_MHC"/>
    <property type="match status" value="1"/>
</dbReference>
<dbReference type="Proteomes" id="UP001181693">
    <property type="component" value="Unassembled WGS sequence"/>
</dbReference>
<dbReference type="GO" id="GO:0002504">
    <property type="term" value="P:antigen processing and presentation of peptide or polysaccharide antigen via MHC class II"/>
    <property type="evidence" value="ECO:0007669"/>
    <property type="project" value="UniProtKB-KW"/>
</dbReference>